<keyword evidence="4 5" id="KW-0472">Membrane</keyword>
<dbReference type="EMBL" id="JAVHNQ010000005">
    <property type="protein sequence ID" value="KAK6346881.1"/>
    <property type="molecule type" value="Genomic_DNA"/>
</dbReference>
<keyword evidence="7" id="KW-1185">Reference proteome</keyword>
<evidence type="ECO:0000256" key="1">
    <source>
        <dbReference type="ARBA" id="ARBA00004141"/>
    </source>
</evidence>
<dbReference type="GO" id="GO:0046873">
    <property type="term" value="F:metal ion transmembrane transporter activity"/>
    <property type="evidence" value="ECO:0007669"/>
    <property type="project" value="InterPro"/>
</dbReference>
<evidence type="ECO:0000313" key="7">
    <source>
        <dbReference type="Proteomes" id="UP001375240"/>
    </source>
</evidence>
<evidence type="ECO:0000256" key="4">
    <source>
        <dbReference type="ARBA" id="ARBA00023136"/>
    </source>
</evidence>
<dbReference type="SUPFAM" id="SSF144083">
    <property type="entry name" value="Magnesium transport protein CorA, transmembrane region"/>
    <property type="match status" value="1"/>
</dbReference>
<dbReference type="Pfam" id="PF01544">
    <property type="entry name" value="CorA"/>
    <property type="match status" value="1"/>
</dbReference>
<dbReference type="InterPro" id="IPR002523">
    <property type="entry name" value="MgTranspt_CorA/ZnTranspt_ZntB"/>
</dbReference>
<comment type="subcellular location">
    <subcellularLocation>
        <location evidence="1">Membrane</location>
        <topology evidence="1">Multi-pass membrane protein</topology>
    </subcellularLocation>
</comment>
<evidence type="ECO:0000256" key="3">
    <source>
        <dbReference type="ARBA" id="ARBA00022989"/>
    </source>
</evidence>
<protein>
    <submittedName>
        <fullName evidence="6">Uncharacterized protein</fullName>
    </submittedName>
</protein>
<evidence type="ECO:0000256" key="5">
    <source>
        <dbReference type="SAM" id="Phobius"/>
    </source>
</evidence>
<name>A0AAV9UWT6_9PEZI</name>
<dbReference type="PANTHER" id="PTHR21535:SF51">
    <property type="entry name" value="MANGANESE RESISTANCE PROTEIN MNR2"/>
    <property type="match status" value="1"/>
</dbReference>
<accession>A0AAV9UWT6</accession>
<dbReference type="GO" id="GO:0016020">
    <property type="term" value="C:membrane"/>
    <property type="evidence" value="ECO:0007669"/>
    <property type="project" value="UniProtKB-SubCell"/>
</dbReference>
<feature type="transmembrane region" description="Helical" evidence="5">
    <location>
        <begin position="457"/>
        <end position="476"/>
    </location>
</feature>
<evidence type="ECO:0000313" key="6">
    <source>
        <dbReference type="EMBL" id="KAK6346881.1"/>
    </source>
</evidence>
<evidence type="ECO:0000256" key="2">
    <source>
        <dbReference type="ARBA" id="ARBA00022692"/>
    </source>
</evidence>
<dbReference type="Gene3D" id="1.20.58.340">
    <property type="entry name" value="Magnesium transport protein CorA, transmembrane region"/>
    <property type="match status" value="1"/>
</dbReference>
<keyword evidence="3 5" id="KW-1133">Transmembrane helix</keyword>
<dbReference type="AlphaFoldDB" id="A0AAV9UWT6"/>
<proteinExistence type="predicted"/>
<dbReference type="InterPro" id="IPR045863">
    <property type="entry name" value="CorA_TM1_TM2"/>
</dbReference>
<dbReference type="Proteomes" id="UP001375240">
    <property type="component" value="Unassembled WGS sequence"/>
</dbReference>
<sequence>MASSHGTAEFPDAIRNALNTPAEPPKWPTGIQYESYRKYMYKIQKTFTDVVPLATRLSHGFDRDPSPTGVYAIDIGQYSPDPQDRSFSVQGHAPTATTPVAVDALLRTKAPSTKLRMLFITTKYQEKDPVLLESVATFYDLNPRVLQDHLLRAYYNSGWDSTGLSIHDTCLTYFPSEAHFSPITFERSIRTRRKRIVMMLVSNPSLDFPTVLVLILRSDGDCYSSLIVNRDILQPSMYTPQDSLGTWRHPQNEAETCYLRLSKLNSLELEACCSHPILTILPVVRSYCIETSQDIYQLKDHLVRFGLGNAGLDGRPMPNSKLENHWGFNSSNPFDAFRDVNSSYITAYRSFTDHLSFPWLDNRKPHREYADSAIGVTMADAQRVMEEVNELRDNLKESSAFILAKESIHEARRSVAQAESVTQLTRLAFVFIPLTFATSIFGMNIAEWQDDIPRLRWFIVTAVSCAAVTMISAVLVRKWAEAYRAWTEDHHGLLRACFHFVRDWAINIILQIFITLPAKVTTLNQRWARWREERKKPNMVYDYRWQREDGWQTQQKRLV</sequence>
<dbReference type="PANTHER" id="PTHR21535">
    <property type="entry name" value="MAGNESIUM AND COBALT TRANSPORT PROTEIN/MITOCHONDRIAL IMPORT INNER MEMBRANE TRANSLOCASE SUBUNIT TIM8"/>
    <property type="match status" value="1"/>
</dbReference>
<keyword evidence="2 5" id="KW-0812">Transmembrane</keyword>
<organism evidence="6 7">
    <name type="scientific">Orbilia brochopaga</name>
    <dbReference type="NCBI Taxonomy" id="3140254"/>
    <lineage>
        <taxon>Eukaryota</taxon>
        <taxon>Fungi</taxon>
        <taxon>Dikarya</taxon>
        <taxon>Ascomycota</taxon>
        <taxon>Pezizomycotina</taxon>
        <taxon>Orbiliomycetes</taxon>
        <taxon>Orbiliales</taxon>
        <taxon>Orbiliaceae</taxon>
        <taxon>Orbilia</taxon>
    </lineage>
</organism>
<reference evidence="6 7" key="1">
    <citation type="submission" date="2019-10" db="EMBL/GenBank/DDBJ databases">
        <authorList>
            <person name="Palmer J.M."/>
        </authorList>
    </citation>
    <scope>NUCLEOTIDE SEQUENCE [LARGE SCALE GENOMIC DNA]</scope>
    <source>
        <strain evidence="6 7">TWF696</strain>
    </source>
</reference>
<gene>
    <name evidence="6" type="ORF">TWF696_006985</name>
</gene>
<comment type="caution">
    <text evidence="6">The sequence shown here is derived from an EMBL/GenBank/DDBJ whole genome shotgun (WGS) entry which is preliminary data.</text>
</comment>